<feature type="transmembrane region" description="Helical" evidence="1">
    <location>
        <begin position="55"/>
        <end position="76"/>
    </location>
</feature>
<comment type="caution">
    <text evidence="2">The sequence shown here is derived from an EMBL/GenBank/DDBJ whole genome shotgun (WGS) entry which is preliminary data.</text>
</comment>
<accession>A0A2U3DAW1</accession>
<keyword evidence="3" id="KW-1185">Reference proteome</keyword>
<keyword evidence="1" id="KW-1133">Transmembrane helix</keyword>
<evidence type="ECO:0000313" key="3">
    <source>
        <dbReference type="Proteomes" id="UP000245380"/>
    </source>
</evidence>
<sequence>MIITLEAVYSFLGIITLLGSVYTFLDRKNIRRFTSGLFYLLYGTTLLLGKILPPALIGIFVMIMVVIAGFGGLKLGHYGENSSEQRESSRLRLKNRLFIPALLIPILTVIGSEGLIGVKWFGLYLFDPKNVTLISLGVAALIALVVGLMITKNSPITSIKESRRLLEAIGWAAVLPQMLATLGTLFDRAGVGKIVSHLVVEVIPAHSLFWAVFAYCVGMALFTMVMGNAFAAFPVMTAGIAIPLLIGHFGIEANRIAAIGMFAGYCGTLLTPMAANFNIVPAALLDLKDKNHVIKIQMPTAILLLAVNVMLMYFVAR</sequence>
<keyword evidence="1" id="KW-0812">Transmembrane</keyword>
<dbReference type="InterPro" id="IPR009323">
    <property type="entry name" value="DUF979"/>
</dbReference>
<feature type="transmembrane region" description="Helical" evidence="1">
    <location>
        <begin position="296"/>
        <end position="316"/>
    </location>
</feature>
<feature type="transmembrane region" description="Helical" evidence="1">
    <location>
        <begin position="257"/>
        <end position="284"/>
    </location>
</feature>
<dbReference type="RefSeq" id="WP_109429907.1">
    <property type="nucleotide sequence ID" value="NZ_MPDK01000004.1"/>
</dbReference>
<dbReference type="Proteomes" id="UP000245380">
    <property type="component" value="Unassembled WGS sequence"/>
</dbReference>
<dbReference type="EMBL" id="MPDK01000004">
    <property type="protein sequence ID" value="PWI58403.1"/>
    <property type="molecule type" value="Genomic_DNA"/>
</dbReference>
<dbReference type="OrthoDB" id="1689651at2"/>
<feature type="transmembrane region" description="Helical" evidence="1">
    <location>
        <begin position="229"/>
        <end position="251"/>
    </location>
</feature>
<feature type="transmembrane region" description="Helical" evidence="1">
    <location>
        <begin position="6"/>
        <end position="25"/>
    </location>
</feature>
<gene>
    <name evidence="2" type="ORF">BM613_04115</name>
</gene>
<feature type="transmembrane region" description="Helical" evidence="1">
    <location>
        <begin position="133"/>
        <end position="153"/>
    </location>
</feature>
<organism evidence="2 3">
    <name type="scientific">Sulfoacidibacillus thermotolerans</name>
    <name type="common">Acidibacillus sulfuroxidans</name>
    <dbReference type="NCBI Taxonomy" id="1765684"/>
    <lineage>
        <taxon>Bacteria</taxon>
        <taxon>Bacillati</taxon>
        <taxon>Bacillota</taxon>
        <taxon>Bacilli</taxon>
        <taxon>Bacillales</taxon>
        <taxon>Alicyclobacillaceae</taxon>
        <taxon>Sulfoacidibacillus</taxon>
    </lineage>
</organism>
<protein>
    <submittedName>
        <fullName evidence="2">Permease</fullName>
    </submittedName>
</protein>
<feature type="transmembrane region" description="Helical" evidence="1">
    <location>
        <begin position="198"/>
        <end position="222"/>
    </location>
</feature>
<dbReference type="AlphaFoldDB" id="A0A2U3DAW1"/>
<evidence type="ECO:0000313" key="2">
    <source>
        <dbReference type="EMBL" id="PWI58403.1"/>
    </source>
</evidence>
<name>A0A2U3DAW1_SULT2</name>
<keyword evidence="1" id="KW-0472">Membrane</keyword>
<proteinExistence type="predicted"/>
<evidence type="ECO:0000256" key="1">
    <source>
        <dbReference type="SAM" id="Phobius"/>
    </source>
</evidence>
<dbReference type="Pfam" id="PF06166">
    <property type="entry name" value="DUF979"/>
    <property type="match status" value="1"/>
</dbReference>
<reference evidence="2 3" key="1">
    <citation type="submission" date="2016-11" db="EMBL/GenBank/DDBJ databases">
        <title>Comparative genomics of Acidibacillus ferroxidans species.</title>
        <authorList>
            <person name="Oliveira G."/>
            <person name="Nunes G."/>
            <person name="Oliveira R."/>
            <person name="Araujo F."/>
            <person name="Salim A."/>
            <person name="Scholte L."/>
            <person name="Morais D."/>
            <person name="Nancucheo I."/>
            <person name="Johnson D.B."/>
            <person name="Grail B."/>
            <person name="Bittencourt J."/>
            <person name="Valadares R."/>
        </authorList>
    </citation>
    <scope>NUCLEOTIDE SEQUENCE [LARGE SCALE GENOMIC DNA]</scope>
    <source>
        <strain evidence="2 3">Y002</strain>
    </source>
</reference>
<feature type="transmembrane region" description="Helical" evidence="1">
    <location>
        <begin position="97"/>
        <end position="121"/>
    </location>
</feature>